<dbReference type="EMBL" id="RBIE01000001">
    <property type="protein sequence ID" value="RKQ64084.1"/>
    <property type="molecule type" value="Genomic_DNA"/>
</dbReference>
<name>A0A420W9X1_9BACT</name>
<keyword evidence="2" id="KW-1185">Reference proteome</keyword>
<accession>A0A420W9X1</accession>
<dbReference type="Proteomes" id="UP000280881">
    <property type="component" value="Unassembled WGS sequence"/>
</dbReference>
<dbReference type="AlphaFoldDB" id="A0A420W9X1"/>
<dbReference type="RefSeq" id="WP_121170536.1">
    <property type="nucleotide sequence ID" value="NZ_RBIE01000001.1"/>
</dbReference>
<reference evidence="1 2" key="1">
    <citation type="submission" date="2018-10" db="EMBL/GenBank/DDBJ databases">
        <title>Genomic Encyclopedia of Type Strains, Phase IV (KMG-IV): sequencing the most valuable type-strain genomes for metagenomic binning, comparative biology and taxonomic classification.</title>
        <authorList>
            <person name="Goeker M."/>
        </authorList>
    </citation>
    <scope>NUCLEOTIDE SEQUENCE [LARGE SCALE GENOMIC DNA]</scope>
    <source>
        <strain evidence="1 2">DSM 15521</strain>
    </source>
</reference>
<protein>
    <submittedName>
        <fullName evidence="1">Uncharacterized protein</fullName>
    </submittedName>
</protein>
<evidence type="ECO:0000313" key="1">
    <source>
        <dbReference type="EMBL" id="RKQ64084.1"/>
    </source>
</evidence>
<organism evidence="1 2">
    <name type="scientific">Thermovibrio guaymasensis</name>
    <dbReference type="NCBI Taxonomy" id="240167"/>
    <lineage>
        <taxon>Bacteria</taxon>
        <taxon>Pseudomonadati</taxon>
        <taxon>Aquificota</taxon>
        <taxon>Aquificia</taxon>
        <taxon>Desulfurobacteriales</taxon>
        <taxon>Desulfurobacteriaceae</taxon>
        <taxon>Thermovibrio</taxon>
    </lineage>
</organism>
<proteinExistence type="predicted"/>
<sequence>MEELKGKLVFIQTAGGEGVVPTSGIIGIVEEISPDHVKLKEAGAFALLPTTKGAQATIMPLDPTANEPVEAYILKSQIVSIVPVGDRSRLKEFHQQFKAAAAGIELPSAGAIDVSKLKEFPKGGNKGGGGLIT</sequence>
<comment type="caution">
    <text evidence="1">The sequence shown here is derived from an EMBL/GenBank/DDBJ whole genome shotgun (WGS) entry which is preliminary data.</text>
</comment>
<dbReference type="OrthoDB" id="14253at2"/>
<gene>
    <name evidence="1" type="ORF">C7457_0975</name>
</gene>
<evidence type="ECO:0000313" key="2">
    <source>
        <dbReference type="Proteomes" id="UP000280881"/>
    </source>
</evidence>